<dbReference type="AlphaFoldDB" id="A0A846MJK7"/>
<evidence type="ECO:0000313" key="2">
    <source>
        <dbReference type="Proteomes" id="UP000532769"/>
    </source>
</evidence>
<name>A0A846MJK7_9BACL</name>
<sequence>MIIVPVILTYSRKKSPTSKREDAIAPMKVGDEIRLSVPKIAFSIEHMLLFYNVFFANWIYVVAWSTMRKPSECLPCVKYMRKISKVQKNLRMIGYLGLERPEVTLRETKGCFRRGTEKLTLQALAK</sequence>
<keyword evidence="2" id="KW-1185">Reference proteome</keyword>
<dbReference type="EMBL" id="JAASRS010000001">
    <property type="protein sequence ID" value="NIK15816.1"/>
    <property type="molecule type" value="Genomic_DNA"/>
</dbReference>
<accession>A0A846MJK7</accession>
<evidence type="ECO:0000313" key="1">
    <source>
        <dbReference type="EMBL" id="NIK15816.1"/>
    </source>
</evidence>
<proteinExistence type="predicted"/>
<reference evidence="1 2" key="1">
    <citation type="submission" date="2020-03" db="EMBL/GenBank/DDBJ databases">
        <title>Genomic Encyclopedia of Archaeal and Bacterial Type Strains, Phase II (KMG-II): from individual species to whole genera.</title>
        <authorList>
            <person name="Goeker M."/>
        </authorList>
    </citation>
    <scope>NUCLEOTIDE SEQUENCE [LARGE SCALE GENOMIC DNA]</scope>
    <source>
        <strain evidence="1 2">DSM 4749</strain>
    </source>
</reference>
<dbReference type="Proteomes" id="UP000532769">
    <property type="component" value="Unassembled WGS sequence"/>
</dbReference>
<comment type="caution">
    <text evidence="1">The sequence shown here is derived from an EMBL/GenBank/DDBJ whole genome shotgun (WGS) entry which is preliminary data.</text>
</comment>
<organism evidence="1 2">
    <name type="scientific">Saccharococcus thermophilus</name>
    <dbReference type="NCBI Taxonomy" id="29396"/>
    <lineage>
        <taxon>Bacteria</taxon>
        <taxon>Bacillati</taxon>
        <taxon>Bacillota</taxon>
        <taxon>Bacilli</taxon>
        <taxon>Bacillales</taxon>
        <taxon>Anoxybacillaceae</taxon>
        <taxon>Saccharococcus</taxon>
    </lineage>
</organism>
<protein>
    <submittedName>
        <fullName evidence="1">Uncharacterized protein</fullName>
    </submittedName>
</protein>
<gene>
    <name evidence="1" type="ORF">BDD39_002326</name>
</gene>